<evidence type="ECO:0000256" key="1">
    <source>
        <dbReference type="ARBA" id="ARBA00001971"/>
    </source>
</evidence>
<dbReference type="GO" id="GO:0004497">
    <property type="term" value="F:monooxygenase activity"/>
    <property type="evidence" value="ECO:0007669"/>
    <property type="project" value="UniProtKB-KW"/>
</dbReference>
<dbReference type="InterPro" id="IPR036396">
    <property type="entry name" value="Cyt_P450_sf"/>
</dbReference>
<evidence type="ECO:0000256" key="3">
    <source>
        <dbReference type="ARBA" id="ARBA00010617"/>
    </source>
</evidence>
<dbReference type="PANTHER" id="PTHR24305:SF166">
    <property type="entry name" value="CYTOCHROME P450 12A4, MITOCHONDRIAL-RELATED"/>
    <property type="match status" value="1"/>
</dbReference>
<comment type="cofactor">
    <cofactor evidence="1 9">
        <name>heme</name>
        <dbReference type="ChEBI" id="CHEBI:30413"/>
    </cofactor>
</comment>
<evidence type="ECO:0000256" key="5">
    <source>
        <dbReference type="ARBA" id="ARBA00022723"/>
    </source>
</evidence>
<evidence type="ECO:0000256" key="9">
    <source>
        <dbReference type="PIRSR" id="PIRSR602401-1"/>
    </source>
</evidence>
<dbReference type="PRINTS" id="PR00385">
    <property type="entry name" value="P450"/>
</dbReference>
<keyword evidence="7 9" id="KW-0408">Iron</keyword>
<evidence type="ECO:0000256" key="7">
    <source>
        <dbReference type="ARBA" id="ARBA00023004"/>
    </source>
</evidence>
<dbReference type="PANTHER" id="PTHR24305">
    <property type="entry name" value="CYTOCHROME P450"/>
    <property type="match status" value="1"/>
</dbReference>
<gene>
    <name evidence="10" type="ORF">PsYK624_134410</name>
</gene>
<protein>
    <submittedName>
        <fullName evidence="10">Cytochrome P450</fullName>
    </submittedName>
</protein>
<dbReference type="Gene3D" id="1.10.630.10">
    <property type="entry name" value="Cytochrome P450"/>
    <property type="match status" value="1"/>
</dbReference>
<sequence>MSLAGSAAPWAVSGVVLWLAWKLLRRYLPSPLDNIPGPRAHSLLKGSMDRVQKRDAWPFLDELTDDYGQVVKLTGILGRRVLWIFDPLALHHVLIKDQDIYEEAPLIITGRKLFVGPGVMSTVGAHHRRQRKMLNPVFSTAHMRRLTPLFHEVAHRLRAGIDAQLAAAPDGEVDVLGWTGRAALELIGQGGFGHSFDPLVADVPNAYARAIKDFIPTAAGLVVFIALLPLFRPLIAACDARPALAAAVGRAFDRVPHAGLRRIKAIKDVLDRTSHAIYAAKKAALAGDDAESKMRVVEGRDLMSVLLRENMNVDAADRLPEREIIAQITTFTFAGTDTTSNALARILHLLCLHPAAQETLRAELRAARAAHGAEDLAYDALAALPYLDAVCRETLRLYPPVAFVFRVTAKATLLPLSAPLALRDGTTTRALHVPARTTCVVAIHSANRSRAVWGADARAWRPERWLDGAVPEVRMPGVKMPGVYANLMTFTGGGRSCIGFKFSQLEMKVVLAMLVSSYRLALAPGTEIVWNRAPIAYPTVGKIGTEARLPLRLERVGA</sequence>
<feature type="binding site" description="axial binding residue" evidence="9">
    <location>
        <position position="497"/>
    </location>
    <ligand>
        <name>heme</name>
        <dbReference type="ChEBI" id="CHEBI:30413"/>
    </ligand>
    <ligandPart>
        <name>Fe</name>
        <dbReference type="ChEBI" id="CHEBI:18248"/>
    </ligandPart>
</feature>
<dbReference type="InterPro" id="IPR002401">
    <property type="entry name" value="Cyt_P450_E_grp-I"/>
</dbReference>
<dbReference type="InterPro" id="IPR001128">
    <property type="entry name" value="Cyt_P450"/>
</dbReference>
<dbReference type="GO" id="GO:0016705">
    <property type="term" value="F:oxidoreductase activity, acting on paired donors, with incorporation or reduction of molecular oxygen"/>
    <property type="evidence" value="ECO:0007669"/>
    <property type="project" value="InterPro"/>
</dbReference>
<evidence type="ECO:0000313" key="10">
    <source>
        <dbReference type="EMBL" id="GJE97228.1"/>
    </source>
</evidence>
<dbReference type="Pfam" id="PF00067">
    <property type="entry name" value="p450"/>
    <property type="match status" value="1"/>
</dbReference>
<dbReference type="AlphaFoldDB" id="A0A9P3LJE5"/>
<evidence type="ECO:0000256" key="8">
    <source>
        <dbReference type="ARBA" id="ARBA00023033"/>
    </source>
</evidence>
<keyword evidence="11" id="KW-1185">Reference proteome</keyword>
<evidence type="ECO:0000313" key="11">
    <source>
        <dbReference type="Proteomes" id="UP000703269"/>
    </source>
</evidence>
<dbReference type="OrthoDB" id="1470350at2759"/>
<keyword evidence="6" id="KW-0560">Oxidoreductase</keyword>
<evidence type="ECO:0000256" key="6">
    <source>
        <dbReference type="ARBA" id="ARBA00023002"/>
    </source>
</evidence>
<dbReference type="GO" id="GO:0005506">
    <property type="term" value="F:iron ion binding"/>
    <property type="evidence" value="ECO:0007669"/>
    <property type="project" value="InterPro"/>
</dbReference>
<evidence type="ECO:0000256" key="4">
    <source>
        <dbReference type="ARBA" id="ARBA00022617"/>
    </source>
</evidence>
<accession>A0A9P3LJE5</accession>
<comment type="caution">
    <text evidence="10">The sequence shown here is derived from an EMBL/GenBank/DDBJ whole genome shotgun (WGS) entry which is preliminary data.</text>
</comment>
<dbReference type="SUPFAM" id="SSF48264">
    <property type="entry name" value="Cytochrome P450"/>
    <property type="match status" value="1"/>
</dbReference>
<dbReference type="GO" id="GO:0020037">
    <property type="term" value="F:heme binding"/>
    <property type="evidence" value="ECO:0007669"/>
    <property type="project" value="InterPro"/>
</dbReference>
<keyword evidence="4 9" id="KW-0349">Heme</keyword>
<comment type="pathway">
    <text evidence="2">Secondary metabolite biosynthesis.</text>
</comment>
<keyword evidence="8" id="KW-0503">Monooxygenase</keyword>
<keyword evidence="5 9" id="KW-0479">Metal-binding</keyword>
<dbReference type="InterPro" id="IPR050121">
    <property type="entry name" value="Cytochrome_P450_monoxygenase"/>
</dbReference>
<dbReference type="PRINTS" id="PR00463">
    <property type="entry name" value="EP450I"/>
</dbReference>
<comment type="similarity">
    <text evidence="3">Belongs to the cytochrome P450 family.</text>
</comment>
<organism evidence="10 11">
    <name type="scientific">Phanerochaete sordida</name>
    <dbReference type="NCBI Taxonomy" id="48140"/>
    <lineage>
        <taxon>Eukaryota</taxon>
        <taxon>Fungi</taxon>
        <taxon>Dikarya</taxon>
        <taxon>Basidiomycota</taxon>
        <taxon>Agaricomycotina</taxon>
        <taxon>Agaricomycetes</taxon>
        <taxon>Polyporales</taxon>
        <taxon>Phanerochaetaceae</taxon>
        <taxon>Phanerochaete</taxon>
    </lineage>
</organism>
<reference evidence="10 11" key="1">
    <citation type="submission" date="2021-08" db="EMBL/GenBank/DDBJ databases">
        <title>Draft Genome Sequence of Phanerochaete sordida strain YK-624.</title>
        <authorList>
            <person name="Mori T."/>
            <person name="Dohra H."/>
            <person name="Suzuki T."/>
            <person name="Kawagishi H."/>
            <person name="Hirai H."/>
        </authorList>
    </citation>
    <scope>NUCLEOTIDE SEQUENCE [LARGE SCALE GENOMIC DNA]</scope>
    <source>
        <strain evidence="10 11">YK-624</strain>
    </source>
</reference>
<dbReference type="CDD" id="cd11069">
    <property type="entry name" value="CYP_FUM15-like"/>
    <property type="match status" value="1"/>
</dbReference>
<dbReference type="EMBL" id="BPQB01000069">
    <property type="protein sequence ID" value="GJE97228.1"/>
    <property type="molecule type" value="Genomic_DNA"/>
</dbReference>
<name>A0A9P3LJE5_9APHY</name>
<evidence type="ECO:0000256" key="2">
    <source>
        <dbReference type="ARBA" id="ARBA00005179"/>
    </source>
</evidence>
<proteinExistence type="inferred from homology"/>
<dbReference type="Proteomes" id="UP000703269">
    <property type="component" value="Unassembled WGS sequence"/>
</dbReference>